<reference evidence="2 3" key="1">
    <citation type="submission" date="2019-08" db="EMBL/GenBank/DDBJ databases">
        <title>Sphingorhabdus soil sp. nov., isolated from arctic soil.</title>
        <authorList>
            <person name="Liu Y."/>
        </authorList>
    </citation>
    <scope>NUCLEOTIDE SEQUENCE [LARGE SCALE GENOMIC DNA]</scope>
    <source>
        <strain evidence="2 3">D-2Q-5-6</strain>
    </source>
</reference>
<dbReference type="AlphaFoldDB" id="A0A5C6UMZ5"/>
<feature type="transmembrane region" description="Helical" evidence="1">
    <location>
        <begin position="12"/>
        <end position="33"/>
    </location>
</feature>
<proteinExistence type="inferred from homology"/>
<accession>A0A5C6UMZ5</accession>
<feature type="transmembrane region" description="Helical" evidence="1">
    <location>
        <begin position="189"/>
        <end position="207"/>
    </location>
</feature>
<dbReference type="Proteomes" id="UP000321129">
    <property type="component" value="Unassembled WGS sequence"/>
</dbReference>
<keyword evidence="1" id="KW-1133">Transmembrane helix</keyword>
<evidence type="ECO:0000313" key="3">
    <source>
        <dbReference type="Proteomes" id="UP000321129"/>
    </source>
</evidence>
<comment type="subcellular location">
    <subcellularLocation>
        <location evidence="1">Cell membrane</location>
        <topology evidence="1">Multi-pass membrane protein</topology>
    </subcellularLocation>
</comment>
<dbReference type="EMBL" id="VOPY01000001">
    <property type="protein sequence ID" value="TXC73900.1"/>
    <property type="molecule type" value="Genomic_DNA"/>
</dbReference>
<dbReference type="InterPro" id="IPR002994">
    <property type="entry name" value="Surf1/Shy1"/>
</dbReference>
<sequence>MSDSLDKPRRPIPIVATIVVALAVAAMIALGIWQYQRAGEKERLLALYERNIAMDSDVMFPALGPVPDSALFRRSSLVCLNVVGWRSEGGRAPGGGGTTRYIADCRTGAEGPGASVQVGTSDEPNLKQLWNGGAVHGWISTAPDHRGLIDRIQGAAPPRAMLVMTDPVAGLKPNAAPDLGAIPNNHIAYMWQWFFFATIALAIYGIALRQRWTKADAAPATD</sequence>
<evidence type="ECO:0000256" key="1">
    <source>
        <dbReference type="RuleBase" id="RU363076"/>
    </source>
</evidence>
<keyword evidence="3" id="KW-1185">Reference proteome</keyword>
<gene>
    <name evidence="2" type="ORF">FSZ31_04020</name>
</gene>
<comment type="similarity">
    <text evidence="1">Belongs to the SURF1 family.</text>
</comment>
<organism evidence="2 3">
    <name type="scientific">Flavisphingopyxis soli</name>
    <dbReference type="NCBI Taxonomy" id="2601267"/>
    <lineage>
        <taxon>Bacteria</taxon>
        <taxon>Pseudomonadati</taxon>
        <taxon>Pseudomonadota</taxon>
        <taxon>Alphaproteobacteria</taxon>
        <taxon>Sphingomonadales</taxon>
        <taxon>Sphingopyxidaceae</taxon>
        <taxon>Flavisphingopyxis</taxon>
    </lineage>
</organism>
<dbReference type="GO" id="GO:0005886">
    <property type="term" value="C:plasma membrane"/>
    <property type="evidence" value="ECO:0007669"/>
    <property type="project" value="UniProtKB-SubCell"/>
</dbReference>
<name>A0A5C6UMZ5_9SPHN</name>
<evidence type="ECO:0000313" key="2">
    <source>
        <dbReference type="EMBL" id="TXC73900.1"/>
    </source>
</evidence>
<dbReference type="Pfam" id="PF02104">
    <property type="entry name" value="SURF1"/>
    <property type="match status" value="1"/>
</dbReference>
<protein>
    <recommendedName>
        <fullName evidence="1">SURF1-like protein</fullName>
    </recommendedName>
</protein>
<dbReference type="RefSeq" id="WP_147121737.1">
    <property type="nucleotide sequence ID" value="NZ_VOPY01000001.1"/>
</dbReference>
<dbReference type="OrthoDB" id="6079986at2"/>
<keyword evidence="1" id="KW-0812">Transmembrane</keyword>
<comment type="caution">
    <text evidence="2">The sequence shown here is derived from an EMBL/GenBank/DDBJ whole genome shotgun (WGS) entry which is preliminary data.</text>
</comment>
<keyword evidence="1" id="KW-1003">Cell membrane</keyword>
<keyword evidence="1" id="KW-0472">Membrane</keyword>